<dbReference type="Proteomes" id="UP000670776">
    <property type="component" value="Unassembled WGS sequence"/>
</dbReference>
<dbReference type="EMBL" id="JAGJCB010000014">
    <property type="protein sequence ID" value="MBP0904861.1"/>
    <property type="molecule type" value="Genomic_DNA"/>
</dbReference>
<gene>
    <name evidence="1" type="ORF">J8H85_13550</name>
</gene>
<comment type="caution">
    <text evidence="1">The sequence shown here is derived from an EMBL/GenBank/DDBJ whole genome shotgun (WGS) entry which is preliminary data.</text>
</comment>
<organism evidence="1 2">
    <name type="scientific">Mariniflexile gromovii</name>
    <dbReference type="NCBI Taxonomy" id="362523"/>
    <lineage>
        <taxon>Bacteria</taxon>
        <taxon>Pseudomonadati</taxon>
        <taxon>Bacteroidota</taxon>
        <taxon>Flavobacteriia</taxon>
        <taxon>Flavobacteriales</taxon>
        <taxon>Flavobacteriaceae</taxon>
        <taxon>Mariniflexile</taxon>
    </lineage>
</organism>
<evidence type="ECO:0008006" key="3">
    <source>
        <dbReference type="Google" id="ProtNLM"/>
    </source>
</evidence>
<proteinExistence type="predicted"/>
<name>A0ABS4BWA2_9FLAO</name>
<accession>A0ABS4BWA2</accession>
<evidence type="ECO:0000313" key="1">
    <source>
        <dbReference type="EMBL" id="MBP0904861.1"/>
    </source>
</evidence>
<keyword evidence="2" id="KW-1185">Reference proteome</keyword>
<protein>
    <recommendedName>
        <fullName evidence="3">DUF1842 domain-containing protein</fullName>
    </recommendedName>
</protein>
<evidence type="ECO:0000313" key="2">
    <source>
        <dbReference type="Proteomes" id="UP000670776"/>
    </source>
</evidence>
<sequence length="129" mass="14662">MKTLVKTVTPQEVKQLIKSISNIGTISNDDYGIIPLTDNTIEVNVNFNTIGKLEKFYLKAKSKSFKTNFGGNPYEQNSYMVIDADDYEIIVNAPLKSNGDKNWTAYRWNNINDNDKFKTYAPISIKLKA</sequence>
<reference evidence="1 2" key="1">
    <citation type="submission" date="2021-04" db="EMBL/GenBank/DDBJ databases">
        <title>Mariniflexile gromovii gen. nov., sp. nov., a gliding bacterium isolated from the sea urchin Strongylocentrotus intermedius.</title>
        <authorList>
            <person name="Ko S."/>
            <person name="Le V."/>
            <person name="Ahn C.-Y."/>
            <person name="Oh H.-M."/>
        </authorList>
    </citation>
    <scope>NUCLEOTIDE SEQUENCE [LARGE SCALE GENOMIC DNA]</scope>
    <source>
        <strain evidence="1 2">KCTC 12570</strain>
    </source>
</reference>
<dbReference type="RefSeq" id="WP_209655753.1">
    <property type="nucleotide sequence ID" value="NZ_JAGJCB010000014.1"/>
</dbReference>